<keyword evidence="1" id="KW-0732">Signal</keyword>
<dbReference type="Proteomes" id="UP000306791">
    <property type="component" value="Unassembled WGS sequence"/>
</dbReference>
<accession>A0ABY2UHX0</accession>
<evidence type="ECO:0008006" key="4">
    <source>
        <dbReference type="Google" id="ProtNLM"/>
    </source>
</evidence>
<dbReference type="RefSeq" id="WP_138237336.1">
    <property type="nucleotide sequence ID" value="NZ_CP185860.1"/>
</dbReference>
<sequence length="142" mass="15932">MNRFIVLLFLLLGIVSCASQKSEKAMDAFSESKVSKAHLFGHSKKNFFSTEYNAFLKGIYDENNNAVFESNFWKSPIKEIDLHPGTYLIKVSCQNGYFSGYPEVQITLKASESYEVYCSVQKGKNAFGMSVDAAVEAEVKKL</sequence>
<organism evidence="2 3">
    <name type="scientific">Microbulbifer harenosus</name>
    <dbReference type="NCBI Taxonomy" id="2576840"/>
    <lineage>
        <taxon>Bacteria</taxon>
        <taxon>Pseudomonadati</taxon>
        <taxon>Pseudomonadota</taxon>
        <taxon>Gammaproteobacteria</taxon>
        <taxon>Cellvibrionales</taxon>
        <taxon>Microbulbiferaceae</taxon>
        <taxon>Microbulbifer</taxon>
    </lineage>
</organism>
<dbReference type="EMBL" id="VANI01000031">
    <property type="protein sequence ID" value="TLM73398.1"/>
    <property type="molecule type" value="Genomic_DNA"/>
</dbReference>
<reference evidence="2 3" key="1">
    <citation type="submission" date="2019-05" db="EMBL/GenBank/DDBJ databases">
        <title>Microbulbifer harenosus sp. nov., an alginate-degrading bacterium isolated from coastal sand.</title>
        <authorList>
            <person name="Huang H."/>
            <person name="Mo K."/>
            <person name="Bao S."/>
        </authorList>
    </citation>
    <scope>NUCLEOTIDE SEQUENCE [LARGE SCALE GENOMIC DNA]</scope>
    <source>
        <strain evidence="2 3">HB161719</strain>
    </source>
</reference>
<protein>
    <recommendedName>
        <fullName evidence="4">DUF2846 domain-containing protein</fullName>
    </recommendedName>
</protein>
<evidence type="ECO:0000313" key="3">
    <source>
        <dbReference type="Proteomes" id="UP000306791"/>
    </source>
</evidence>
<evidence type="ECO:0000313" key="2">
    <source>
        <dbReference type="EMBL" id="TLM73398.1"/>
    </source>
</evidence>
<dbReference type="PROSITE" id="PS51257">
    <property type="entry name" value="PROKAR_LIPOPROTEIN"/>
    <property type="match status" value="1"/>
</dbReference>
<name>A0ABY2UHX0_9GAMM</name>
<gene>
    <name evidence="2" type="ORF">FDY93_19020</name>
</gene>
<feature type="chain" id="PRO_5045267123" description="DUF2846 domain-containing protein" evidence="1">
    <location>
        <begin position="22"/>
        <end position="142"/>
    </location>
</feature>
<feature type="signal peptide" evidence="1">
    <location>
        <begin position="1"/>
        <end position="21"/>
    </location>
</feature>
<evidence type="ECO:0000256" key="1">
    <source>
        <dbReference type="SAM" id="SignalP"/>
    </source>
</evidence>
<proteinExistence type="predicted"/>
<keyword evidence="3" id="KW-1185">Reference proteome</keyword>
<comment type="caution">
    <text evidence="2">The sequence shown here is derived from an EMBL/GenBank/DDBJ whole genome shotgun (WGS) entry which is preliminary data.</text>
</comment>